<dbReference type="HOGENOM" id="CLU_044875_0_0_1"/>
<dbReference type="Proteomes" id="UP000027920">
    <property type="component" value="Unassembled WGS sequence"/>
</dbReference>
<feature type="domain" description="F-box" evidence="1">
    <location>
        <begin position="8"/>
        <end position="54"/>
    </location>
</feature>
<dbReference type="VEuPathDB" id="FungiDB:A1O9_03808"/>
<evidence type="ECO:0000313" key="3">
    <source>
        <dbReference type="Proteomes" id="UP000027920"/>
    </source>
</evidence>
<name>A0A072PTU9_9EURO</name>
<reference evidence="2 3" key="1">
    <citation type="submission" date="2013-03" db="EMBL/GenBank/DDBJ databases">
        <title>The Genome Sequence of Exophiala aquamarina CBS 119918.</title>
        <authorList>
            <consortium name="The Broad Institute Genomics Platform"/>
            <person name="Cuomo C."/>
            <person name="de Hoog S."/>
            <person name="Gorbushina A."/>
            <person name="Walker B."/>
            <person name="Young S.K."/>
            <person name="Zeng Q."/>
            <person name="Gargeya S."/>
            <person name="Fitzgerald M."/>
            <person name="Haas B."/>
            <person name="Abouelleil A."/>
            <person name="Allen A.W."/>
            <person name="Alvarado L."/>
            <person name="Arachchi H.M."/>
            <person name="Berlin A.M."/>
            <person name="Chapman S.B."/>
            <person name="Gainer-Dewar J."/>
            <person name="Goldberg J."/>
            <person name="Griggs A."/>
            <person name="Gujja S."/>
            <person name="Hansen M."/>
            <person name="Howarth C."/>
            <person name="Imamovic A."/>
            <person name="Ireland A."/>
            <person name="Larimer J."/>
            <person name="McCowan C."/>
            <person name="Murphy C."/>
            <person name="Pearson M."/>
            <person name="Poon T.W."/>
            <person name="Priest M."/>
            <person name="Roberts A."/>
            <person name="Saif S."/>
            <person name="Shea T."/>
            <person name="Sisk P."/>
            <person name="Sykes S."/>
            <person name="Wortman J."/>
            <person name="Nusbaum C."/>
            <person name="Birren B."/>
        </authorList>
    </citation>
    <scope>NUCLEOTIDE SEQUENCE [LARGE SCALE GENOMIC DNA]</scope>
    <source>
        <strain evidence="2 3">CBS 119918</strain>
    </source>
</reference>
<proteinExistence type="predicted"/>
<dbReference type="OrthoDB" id="9981546at2759"/>
<dbReference type="SUPFAM" id="SSF81383">
    <property type="entry name" value="F-box domain"/>
    <property type="match status" value="1"/>
</dbReference>
<evidence type="ECO:0000259" key="1">
    <source>
        <dbReference type="PROSITE" id="PS50181"/>
    </source>
</evidence>
<protein>
    <recommendedName>
        <fullName evidence="1">F-box domain-containing protein</fullName>
    </recommendedName>
</protein>
<dbReference type="PROSITE" id="PS50181">
    <property type="entry name" value="FBOX"/>
    <property type="match status" value="1"/>
</dbReference>
<dbReference type="RefSeq" id="XP_013261555.1">
    <property type="nucleotide sequence ID" value="XM_013406101.1"/>
</dbReference>
<gene>
    <name evidence="2" type="ORF">A1O9_03808</name>
</gene>
<organism evidence="2 3">
    <name type="scientific">Exophiala aquamarina CBS 119918</name>
    <dbReference type="NCBI Taxonomy" id="1182545"/>
    <lineage>
        <taxon>Eukaryota</taxon>
        <taxon>Fungi</taxon>
        <taxon>Dikarya</taxon>
        <taxon>Ascomycota</taxon>
        <taxon>Pezizomycotina</taxon>
        <taxon>Eurotiomycetes</taxon>
        <taxon>Chaetothyriomycetidae</taxon>
        <taxon>Chaetothyriales</taxon>
        <taxon>Herpotrichiellaceae</taxon>
        <taxon>Exophiala</taxon>
    </lineage>
</organism>
<keyword evidence="3" id="KW-1185">Reference proteome</keyword>
<sequence length="324" mass="36012">MAAVRLDPATLDVLPNEIMVSILSTFETHQLLVWVVVSRRFHSLILRILHFRLLLAAALPDCKLILEAYHPSRTSGGNTYLYCTYLGTDGLSSKHEGQGSLYEDCASEEGRLAKLGALYSRFRPERPSVTASMPLRRIAGAAPVQLPTGETSQPIYADSGDGGSTKVSHILNLDADELFGQFCAYPQLVRFGPRRGVFLSSAHIVQHGQGVMRVWKQWLQDRALETATMTYPTIGADKNILWTDYKKNVGLRVAIREREGRLYATSPDEYNDSPMSFVIEIQELVVRTTHLMLAVESFMQDQDKRTGKALIFGNFATAALSMGT</sequence>
<dbReference type="EMBL" id="AMGV01000003">
    <property type="protein sequence ID" value="KEF58965.1"/>
    <property type="molecule type" value="Genomic_DNA"/>
</dbReference>
<dbReference type="GeneID" id="25278742"/>
<comment type="caution">
    <text evidence="2">The sequence shown here is derived from an EMBL/GenBank/DDBJ whole genome shotgun (WGS) entry which is preliminary data.</text>
</comment>
<accession>A0A072PTU9</accession>
<dbReference type="AlphaFoldDB" id="A0A072PTU9"/>
<evidence type="ECO:0000313" key="2">
    <source>
        <dbReference type="EMBL" id="KEF58965.1"/>
    </source>
</evidence>
<dbReference type="InterPro" id="IPR036047">
    <property type="entry name" value="F-box-like_dom_sf"/>
</dbReference>
<dbReference type="InterPro" id="IPR001810">
    <property type="entry name" value="F-box_dom"/>
</dbReference>